<evidence type="ECO:0000313" key="2">
    <source>
        <dbReference type="Proteomes" id="UP000217771"/>
    </source>
</evidence>
<dbReference type="RefSeq" id="WP_095620257.1">
    <property type="nucleotide sequence ID" value="NZ_NSKB01000002.1"/>
</dbReference>
<evidence type="ECO:0000313" key="1">
    <source>
        <dbReference type="EMBL" id="PAU78586.1"/>
    </source>
</evidence>
<sequence length="233" mass="25994">MPYTEAQEHTPGRLHTLFAEPYSAFDNQAMERQLHLVVALKVLLEAPLRQGRLMLRVIHGWENGSAEPAALAHSEHRVDTMADATAVADRYRQATEQGGEFPDTAGSLLAVPLAEAIAAAERQGQTIDDETRHNPAHWPMFPHGLSLYTFFKVYHRLTYGEDDSYRVSRCDTPQGMREIHEFHLEEGEFAIVTPATDAEDGDTLVILHESQLAPVLALMEECLIAARKWGLVG</sequence>
<dbReference type="Proteomes" id="UP000217771">
    <property type="component" value="Unassembled WGS sequence"/>
</dbReference>
<proteinExistence type="predicted"/>
<accession>A0A2A2EZI3</accession>
<dbReference type="AlphaFoldDB" id="A0A2A2EZI3"/>
<organism evidence="1 2">
    <name type="scientific">Halomonas salipaludis</name>
    <dbReference type="NCBI Taxonomy" id="2032625"/>
    <lineage>
        <taxon>Bacteria</taxon>
        <taxon>Pseudomonadati</taxon>
        <taxon>Pseudomonadota</taxon>
        <taxon>Gammaproteobacteria</taxon>
        <taxon>Oceanospirillales</taxon>
        <taxon>Halomonadaceae</taxon>
        <taxon>Halomonas</taxon>
    </lineage>
</organism>
<reference evidence="1 2" key="1">
    <citation type="submission" date="2017-08" db="EMBL/GenBank/DDBJ databases">
        <title>Halomonas alkalisoli sp. nov., isolated from saline alkaline soil.</title>
        <authorList>
            <person name="Wang D."/>
            <person name="Zhang G."/>
        </authorList>
    </citation>
    <scope>NUCLEOTIDE SEQUENCE [LARGE SCALE GENOMIC DNA]</scope>
    <source>
        <strain evidence="1 2">WRN001</strain>
    </source>
</reference>
<dbReference type="OrthoDB" id="6173398at2"/>
<name>A0A2A2EZI3_9GAMM</name>
<comment type="caution">
    <text evidence="1">The sequence shown here is derived from an EMBL/GenBank/DDBJ whole genome shotgun (WGS) entry which is preliminary data.</text>
</comment>
<gene>
    <name evidence="1" type="ORF">CK498_06315</name>
</gene>
<dbReference type="EMBL" id="NSKB01000002">
    <property type="protein sequence ID" value="PAU78586.1"/>
    <property type="molecule type" value="Genomic_DNA"/>
</dbReference>
<protein>
    <submittedName>
        <fullName evidence="1">Uncharacterized protein</fullName>
    </submittedName>
</protein>
<keyword evidence="2" id="KW-1185">Reference proteome</keyword>